<evidence type="ECO:0000256" key="1">
    <source>
        <dbReference type="SAM" id="SignalP"/>
    </source>
</evidence>
<dbReference type="EMBL" id="LJGZ01000114">
    <property type="protein sequence ID" value="OEV14406.1"/>
    <property type="molecule type" value="Genomic_DNA"/>
</dbReference>
<comment type="caution">
    <text evidence="2">The sequence shown here is derived from an EMBL/GenBank/DDBJ whole genome shotgun (WGS) entry which is preliminary data.</text>
</comment>
<evidence type="ECO:0008006" key="4">
    <source>
        <dbReference type="Google" id="ProtNLM"/>
    </source>
</evidence>
<gene>
    <name evidence="2" type="ORF">AN221_41620</name>
</gene>
<proteinExistence type="predicted"/>
<dbReference type="AlphaFoldDB" id="A0A1E7LDX2"/>
<evidence type="ECO:0000313" key="3">
    <source>
        <dbReference type="Proteomes" id="UP000175971"/>
    </source>
</evidence>
<protein>
    <recommendedName>
        <fullName evidence="4">SH3b domain-containing protein</fullName>
    </recommendedName>
</protein>
<reference evidence="2 3" key="1">
    <citation type="journal article" date="2016" name="Front. Microbiol.">
        <title>Comparative Genomics Analysis of Streptomyces Species Reveals Their Adaptation to the Marine Environment and Their Diversity at the Genomic Level.</title>
        <authorList>
            <person name="Tian X."/>
            <person name="Zhang Z."/>
            <person name="Yang T."/>
            <person name="Chen M."/>
            <person name="Li J."/>
            <person name="Chen F."/>
            <person name="Yang J."/>
            <person name="Li W."/>
            <person name="Zhang B."/>
            <person name="Zhang Z."/>
            <person name="Wu J."/>
            <person name="Zhang C."/>
            <person name="Long L."/>
            <person name="Xiao J."/>
        </authorList>
    </citation>
    <scope>NUCLEOTIDE SEQUENCE [LARGE SCALE GENOMIC DNA]</scope>
    <source>
        <strain evidence="2 3">SCSIO M10372</strain>
    </source>
</reference>
<sequence>MTVKSFDRVRAIGFRTVAASALTAAAVLGGTAAAQATAPAKAATAAPATVKAPAAAVKYCKYKVTTQAGVNVRSGPGTNYSIVGTYAYGQTFWAKAASVNGWRYISSARYVTTQHTAQVTSTPCQYS</sequence>
<organism evidence="2 3">
    <name type="scientific">Streptomyces nanshensis</name>
    <dbReference type="NCBI Taxonomy" id="518642"/>
    <lineage>
        <taxon>Bacteria</taxon>
        <taxon>Bacillati</taxon>
        <taxon>Actinomycetota</taxon>
        <taxon>Actinomycetes</taxon>
        <taxon>Kitasatosporales</taxon>
        <taxon>Streptomycetaceae</taxon>
        <taxon>Streptomyces</taxon>
    </lineage>
</organism>
<keyword evidence="3" id="KW-1185">Reference proteome</keyword>
<dbReference type="PATRIC" id="fig|518642.7.peg.8190"/>
<dbReference type="RefSeq" id="WP_070205122.1">
    <property type="nucleotide sequence ID" value="NZ_LJGZ01000114.1"/>
</dbReference>
<accession>A0A1E7LDX2</accession>
<dbReference type="Gene3D" id="2.30.30.40">
    <property type="entry name" value="SH3 Domains"/>
    <property type="match status" value="1"/>
</dbReference>
<dbReference type="OrthoDB" id="3574655at2"/>
<keyword evidence="1" id="KW-0732">Signal</keyword>
<evidence type="ECO:0000313" key="2">
    <source>
        <dbReference type="EMBL" id="OEV14406.1"/>
    </source>
</evidence>
<name>A0A1E7LDX2_9ACTN</name>
<feature type="chain" id="PRO_5039383165" description="SH3b domain-containing protein" evidence="1">
    <location>
        <begin position="37"/>
        <end position="127"/>
    </location>
</feature>
<feature type="signal peptide" evidence="1">
    <location>
        <begin position="1"/>
        <end position="36"/>
    </location>
</feature>
<dbReference type="Proteomes" id="UP000175971">
    <property type="component" value="Unassembled WGS sequence"/>
</dbReference>